<feature type="compositionally biased region" description="Basic and acidic residues" evidence="2">
    <location>
        <begin position="1176"/>
        <end position="1198"/>
    </location>
</feature>
<dbReference type="GO" id="GO:0043531">
    <property type="term" value="F:ADP binding"/>
    <property type="evidence" value="ECO:0007669"/>
    <property type="project" value="InterPro"/>
</dbReference>
<dbReference type="InterPro" id="IPR053137">
    <property type="entry name" value="NLR-like"/>
</dbReference>
<keyword evidence="1" id="KW-0175">Coiled coil</keyword>
<dbReference type="PANTHER" id="PTHR46082:SF6">
    <property type="entry name" value="AAA+ ATPASE DOMAIN-CONTAINING PROTEIN-RELATED"/>
    <property type="match status" value="1"/>
</dbReference>
<organism evidence="5 6">
    <name type="scientific">Alectoria fallacina</name>
    <dbReference type="NCBI Taxonomy" id="1903189"/>
    <lineage>
        <taxon>Eukaryota</taxon>
        <taxon>Fungi</taxon>
        <taxon>Dikarya</taxon>
        <taxon>Ascomycota</taxon>
        <taxon>Pezizomycotina</taxon>
        <taxon>Lecanoromycetes</taxon>
        <taxon>OSLEUM clade</taxon>
        <taxon>Lecanoromycetidae</taxon>
        <taxon>Lecanorales</taxon>
        <taxon>Lecanorineae</taxon>
        <taxon>Parmeliaceae</taxon>
        <taxon>Alectoria</taxon>
    </lineage>
</organism>
<evidence type="ECO:0000313" key="5">
    <source>
        <dbReference type="EMBL" id="CAF9920536.1"/>
    </source>
</evidence>
<feature type="region of interest" description="Disordered" evidence="2">
    <location>
        <begin position="1176"/>
        <end position="1212"/>
    </location>
</feature>
<dbReference type="SUPFAM" id="SSF48452">
    <property type="entry name" value="TPR-like"/>
    <property type="match status" value="3"/>
</dbReference>
<reference evidence="5" key="1">
    <citation type="submission" date="2021-03" db="EMBL/GenBank/DDBJ databases">
        <authorList>
            <person name="Tagirdzhanova G."/>
        </authorList>
    </citation>
    <scope>NUCLEOTIDE SEQUENCE</scope>
</reference>
<dbReference type="AlphaFoldDB" id="A0A8H3F9D5"/>
<dbReference type="Pfam" id="PF00931">
    <property type="entry name" value="NB-ARC"/>
    <property type="match status" value="1"/>
</dbReference>
<dbReference type="SUPFAM" id="SSF52540">
    <property type="entry name" value="P-loop containing nucleoside triphosphate hydrolases"/>
    <property type="match status" value="1"/>
</dbReference>
<evidence type="ECO:0000259" key="3">
    <source>
        <dbReference type="Pfam" id="PF00931"/>
    </source>
</evidence>
<dbReference type="Proteomes" id="UP000664203">
    <property type="component" value="Unassembled WGS sequence"/>
</dbReference>
<dbReference type="InterPro" id="IPR011990">
    <property type="entry name" value="TPR-like_helical_dom_sf"/>
</dbReference>
<comment type="caution">
    <text evidence="5">The sequence shown here is derived from an EMBL/GenBank/DDBJ whole genome shotgun (WGS) entry which is preliminary data.</text>
</comment>
<evidence type="ECO:0000256" key="1">
    <source>
        <dbReference type="SAM" id="Coils"/>
    </source>
</evidence>
<dbReference type="Gene3D" id="3.40.50.300">
    <property type="entry name" value="P-loop containing nucleotide triphosphate hydrolases"/>
    <property type="match status" value="1"/>
</dbReference>
<dbReference type="Pfam" id="PF13424">
    <property type="entry name" value="TPR_12"/>
    <property type="match status" value="5"/>
</dbReference>
<feature type="domain" description="NACHT-NTPase and P-loop NTPases N-terminal" evidence="4">
    <location>
        <begin position="15"/>
        <end position="128"/>
    </location>
</feature>
<evidence type="ECO:0000256" key="2">
    <source>
        <dbReference type="SAM" id="MobiDB-lite"/>
    </source>
</evidence>
<dbReference type="Pfam" id="PF17107">
    <property type="entry name" value="SesA"/>
    <property type="match status" value="1"/>
</dbReference>
<feature type="domain" description="NB-ARC" evidence="3">
    <location>
        <begin position="206"/>
        <end position="377"/>
    </location>
</feature>
<keyword evidence="6" id="KW-1185">Reference proteome</keyword>
<feature type="coiled-coil region" evidence="1">
    <location>
        <begin position="928"/>
        <end position="979"/>
    </location>
</feature>
<dbReference type="InterPro" id="IPR031352">
    <property type="entry name" value="SesA"/>
</dbReference>
<dbReference type="InterPro" id="IPR002182">
    <property type="entry name" value="NB-ARC"/>
</dbReference>
<evidence type="ECO:0008006" key="7">
    <source>
        <dbReference type="Google" id="ProtNLM"/>
    </source>
</evidence>
<name>A0A8H3F9D5_9LECA</name>
<evidence type="ECO:0000259" key="4">
    <source>
        <dbReference type="Pfam" id="PF17107"/>
    </source>
</evidence>
<gene>
    <name evidence="5" type="ORF">ALECFALPRED_001555</name>
</gene>
<dbReference type="SMART" id="SM00028">
    <property type="entry name" value="TPR"/>
    <property type="match status" value="5"/>
</dbReference>
<dbReference type="Gene3D" id="1.25.40.10">
    <property type="entry name" value="Tetratricopeptide repeat domain"/>
    <property type="match status" value="3"/>
</dbReference>
<dbReference type="PANTHER" id="PTHR46082">
    <property type="entry name" value="ATP/GTP-BINDING PROTEIN-RELATED"/>
    <property type="match status" value="1"/>
</dbReference>
<accession>A0A8H3F9D5</accession>
<sequence length="1212" mass="137190">MSGAEAIVAFGVATNVIQFIDFTARLCGRIREYASGSRLPKKLDAQVDRLSNLLNVLDSLDKSSIQGALSDQTLARCQTQAQKLSDFLDDLKSDGQKQTWAKSARKAFKSLNRSDQIEELQAILDSLVSTLSLQLQADTRTTSSQVQANTVSILERQLEQTSLLSDLRHMADLRDQINNNAGLLNKVLWMVSIGRNPDFVGRTVVMSAVESKLAAKPDAVPTAVLCGLGGVGKSQIALEYAYRERERTATTSVFWVHASNIARLVESYKRIASECQIPDRDDPNVDVLQLVRDWLEAKYECRWLMIVDNVDDRNMFFETFTYAGKALREYIPQSSKGSILYTTRSRDIGMDLDLDRAPIIVPSMDPQEAQALLGQRIRDKSTESEQLELLGELVYLPLAISQAAAFMTKRRKSVADYIRLYRGSESTKIRLLGQRFNYHGREARPLESVVTTWWISFSYIKTENPRAAELLSMMSFLDQQGIPFSLLIADEEDKFDFEEAMGLLEAFSLVTLDTHGFACNVHGLVTVAVQGWLSEYENKRELIATQALQRVSERFPDGFFETWPTCRIYFPHAEAVLRSSAVAFQATSLHAKASLLLNMSTFLRMQGRYEVSELRAVESMQIFERLYGSEHPDTLSADASYAQTIHRRGRYQDAMLLQRQILKSREKVLGIGHRATLESLNALGSDLQTLGQYREAEEIHRRELVGKQKLLDEQPEDVDIQADVFIAMNNVARVLSHQCRFAEAEQLHREALEKGELVLGRLHPDVFITRGELAGTVRDQDRLDEAEKMYNALLKDRVELLGDRHPDTLITLSNLAVVFARQGNHQKAEDTYGDALRIEQEILGVTHPSTINIMHNLACSAFNRNEYPQAATGFKAVLELQQKVIGPTHPHTMLTRRNLAVALRESGDFQQGDELDNQTLDIANSLDENKESERLKTLENLAKGLSDQERYEEAEVIRRQELELRLASSQDEKAIQENLNSLAFLLGQQGKHEETEPIYQQILDYRTVHYGPEHGQTLQTLWNLALTYREQGAFSTAEAKYVQLVGIQSKVLGVDHSATLDSLVQLVWVLQQQQKYAQAEEKYRFLLEARRKELGPEHPVTLMVMNNLASVIKYQNNESDEATPFLRHVYETRSKVLGPDSDLAKKSMWFLADHLRDLGQHEEAEVLYRQRREQDAIADHTHTSTSPEKETSPGDRLKHIFPMAPSGRLGDD</sequence>
<dbReference type="Pfam" id="PF13374">
    <property type="entry name" value="TPR_10"/>
    <property type="match status" value="2"/>
</dbReference>
<dbReference type="OrthoDB" id="1658288at2759"/>
<dbReference type="EMBL" id="CAJPDR010000137">
    <property type="protein sequence ID" value="CAF9920536.1"/>
    <property type="molecule type" value="Genomic_DNA"/>
</dbReference>
<dbReference type="InterPro" id="IPR027417">
    <property type="entry name" value="P-loop_NTPase"/>
</dbReference>
<proteinExistence type="predicted"/>
<protein>
    <recommendedName>
        <fullName evidence="7">Kinesin light chain</fullName>
    </recommendedName>
</protein>
<evidence type="ECO:0000313" key="6">
    <source>
        <dbReference type="Proteomes" id="UP000664203"/>
    </source>
</evidence>
<dbReference type="InterPro" id="IPR019734">
    <property type="entry name" value="TPR_rpt"/>
</dbReference>